<gene>
    <name evidence="2" type="ORF">GJU39_05695</name>
</gene>
<organism evidence="2 3">
    <name type="scientific">Pedobacter petrophilus</name>
    <dbReference type="NCBI Taxonomy" id="1908241"/>
    <lineage>
        <taxon>Bacteria</taxon>
        <taxon>Pseudomonadati</taxon>
        <taxon>Bacteroidota</taxon>
        <taxon>Sphingobacteriia</taxon>
        <taxon>Sphingobacteriales</taxon>
        <taxon>Sphingobacteriaceae</taxon>
        <taxon>Pedobacter</taxon>
    </lineage>
</organism>
<dbReference type="OrthoDB" id="769944at2"/>
<reference evidence="2 3" key="1">
    <citation type="submission" date="2019-11" db="EMBL/GenBank/DDBJ databases">
        <title>Pedobacter petrophilus genome.</title>
        <authorList>
            <person name="Feldbauer M.J."/>
            <person name="Newman J.D."/>
        </authorList>
    </citation>
    <scope>NUCLEOTIDE SEQUENCE [LARGE SCALE GENOMIC DNA]</scope>
    <source>
        <strain evidence="2 3">LMG 29686</strain>
    </source>
</reference>
<proteinExistence type="predicted"/>
<evidence type="ECO:0000313" key="3">
    <source>
        <dbReference type="Proteomes" id="UP000487757"/>
    </source>
</evidence>
<dbReference type="RefSeq" id="WP_154279736.1">
    <property type="nucleotide sequence ID" value="NZ_JBHUJQ010000001.1"/>
</dbReference>
<keyword evidence="3" id="KW-1185">Reference proteome</keyword>
<accession>A0A7K0FVJ7</accession>
<evidence type="ECO:0000313" key="2">
    <source>
        <dbReference type="EMBL" id="MRX75578.1"/>
    </source>
</evidence>
<dbReference type="Proteomes" id="UP000487757">
    <property type="component" value="Unassembled WGS sequence"/>
</dbReference>
<evidence type="ECO:0008006" key="4">
    <source>
        <dbReference type="Google" id="ProtNLM"/>
    </source>
</evidence>
<evidence type="ECO:0000256" key="1">
    <source>
        <dbReference type="SAM" id="SignalP"/>
    </source>
</evidence>
<name>A0A7K0FVJ7_9SPHI</name>
<sequence length="106" mass="11942">MKKLLSIALLAVCASGCAVFSPNRHQVPDPVVGMNIEDFKLAYPRASLVYLARDTSSYEVSKAANDVFTDSDFYHFAGNKLFKFEKKTHYFNKSTVTIETPKEQKN</sequence>
<dbReference type="AlphaFoldDB" id="A0A7K0FVJ7"/>
<keyword evidence="1" id="KW-0732">Signal</keyword>
<feature type="signal peptide" evidence="1">
    <location>
        <begin position="1"/>
        <end position="20"/>
    </location>
</feature>
<comment type="caution">
    <text evidence="2">The sequence shown here is derived from an EMBL/GenBank/DDBJ whole genome shotgun (WGS) entry which is preliminary data.</text>
</comment>
<protein>
    <recommendedName>
        <fullName evidence="4">Lipoprotein</fullName>
    </recommendedName>
</protein>
<dbReference type="EMBL" id="WKKH01000006">
    <property type="protein sequence ID" value="MRX75578.1"/>
    <property type="molecule type" value="Genomic_DNA"/>
</dbReference>
<feature type="chain" id="PRO_5029861034" description="Lipoprotein" evidence="1">
    <location>
        <begin position="21"/>
        <end position="106"/>
    </location>
</feature>